<dbReference type="GO" id="GO:0016829">
    <property type="term" value="F:lyase activity"/>
    <property type="evidence" value="ECO:0007669"/>
    <property type="project" value="UniProtKB-KW"/>
</dbReference>
<gene>
    <name evidence="2" type="primary">vgb</name>
    <name evidence="2" type="ORF">SAE02_17860</name>
</gene>
<dbReference type="EMBL" id="BJYZ01000007">
    <property type="protein sequence ID" value="GEO37638.1"/>
    <property type="molecule type" value="Genomic_DNA"/>
</dbReference>
<reference evidence="2 3" key="1">
    <citation type="submission" date="2019-07" db="EMBL/GenBank/DDBJ databases">
        <title>Whole genome shotgun sequence of Skermanella aerolata NBRC 106429.</title>
        <authorList>
            <person name="Hosoyama A."/>
            <person name="Uohara A."/>
            <person name="Ohji S."/>
            <person name="Ichikawa N."/>
        </authorList>
    </citation>
    <scope>NUCLEOTIDE SEQUENCE [LARGE SCALE GENOMIC DNA]</scope>
    <source>
        <strain evidence="2 3">NBRC 106429</strain>
    </source>
</reference>
<dbReference type="AlphaFoldDB" id="A0A512DMF3"/>
<dbReference type="OrthoDB" id="2633250at2"/>
<comment type="caution">
    <text evidence="2">The sequence shown here is derived from an EMBL/GenBank/DDBJ whole genome shotgun (WGS) entry which is preliminary data.</text>
</comment>
<evidence type="ECO:0000313" key="2">
    <source>
        <dbReference type="EMBL" id="GEO37638.1"/>
    </source>
</evidence>
<dbReference type="Proteomes" id="UP000321523">
    <property type="component" value="Unassembled WGS sequence"/>
</dbReference>
<dbReference type="PANTHER" id="PTHR40274:SF3">
    <property type="entry name" value="VIRGINIAMYCIN B LYASE"/>
    <property type="match status" value="1"/>
</dbReference>
<keyword evidence="3" id="KW-1185">Reference proteome</keyword>
<keyword evidence="2" id="KW-0456">Lyase</keyword>
<protein>
    <submittedName>
        <fullName evidence="2">Virginiamycin B lyase</fullName>
    </submittedName>
</protein>
<dbReference type="SUPFAM" id="SSF63829">
    <property type="entry name" value="Calcium-dependent phosphotriesterase"/>
    <property type="match status" value="1"/>
</dbReference>
<evidence type="ECO:0000313" key="3">
    <source>
        <dbReference type="Proteomes" id="UP000321523"/>
    </source>
</evidence>
<proteinExistence type="predicted"/>
<dbReference type="InterPro" id="IPR051344">
    <property type="entry name" value="Vgb"/>
</dbReference>
<sequence length="328" mass="34787">MLKISRLHGIGAAVLLTVAATTAVALNRFAGAGAEARFVEYPMTQPQDMPTAVAAAPDGSIWFTLDLADAIGRVRDGKIERLPTQGRNVEPIGLGAASDGGAWYTDAAARAVKRIDPSGTITSYPLDTPIVRLGRLSVAPDGAAWFAEGTSFSITSLRDGTLTRHVYDALPGGPYGVAAAPDGAVWATLQDANQLLRVGGDGSVQSFDIPQRGSVPTDIAVGPDGSAWFIQFWRNRIGRFKDGMFTEFDVPTENAGLSGLVAAPDGSVWFGMLRTGSLGRLRDGKVATFKIPRERARPYSLAIDRDGGVWYADITGYVGMLPAQYARD</sequence>
<dbReference type="Pfam" id="PF24684">
    <property type="entry name" value="Vgb_lyase"/>
    <property type="match status" value="1"/>
</dbReference>
<accession>A0A512DMF3</accession>
<organism evidence="2 3">
    <name type="scientific">Skermanella aerolata</name>
    <dbReference type="NCBI Taxonomy" id="393310"/>
    <lineage>
        <taxon>Bacteria</taxon>
        <taxon>Pseudomonadati</taxon>
        <taxon>Pseudomonadota</taxon>
        <taxon>Alphaproteobacteria</taxon>
        <taxon>Rhodospirillales</taxon>
        <taxon>Azospirillaceae</taxon>
        <taxon>Skermanella</taxon>
    </lineage>
</organism>
<dbReference type="Gene3D" id="2.130.10.10">
    <property type="entry name" value="YVTN repeat-like/Quinoprotein amine dehydrogenase"/>
    <property type="match status" value="1"/>
</dbReference>
<evidence type="ECO:0000256" key="1">
    <source>
        <dbReference type="SAM" id="SignalP"/>
    </source>
</evidence>
<dbReference type="RefSeq" id="WP_044426503.1">
    <property type="nucleotide sequence ID" value="NZ_BJYZ01000007.1"/>
</dbReference>
<dbReference type="SUPFAM" id="SSF101898">
    <property type="entry name" value="NHL repeat"/>
    <property type="match status" value="1"/>
</dbReference>
<feature type="signal peptide" evidence="1">
    <location>
        <begin position="1"/>
        <end position="25"/>
    </location>
</feature>
<dbReference type="InterPro" id="IPR015943">
    <property type="entry name" value="WD40/YVTN_repeat-like_dom_sf"/>
</dbReference>
<keyword evidence="1" id="KW-0732">Signal</keyword>
<dbReference type="PANTHER" id="PTHR40274">
    <property type="entry name" value="VIRGINIAMYCIN B LYASE"/>
    <property type="match status" value="1"/>
</dbReference>
<feature type="chain" id="PRO_5021751577" evidence="1">
    <location>
        <begin position="26"/>
        <end position="328"/>
    </location>
</feature>
<name>A0A512DMF3_9PROT</name>